<feature type="compositionally biased region" description="Basic and acidic residues" evidence="1">
    <location>
        <begin position="86"/>
        <end position="95"/>
    </location>
</feature>
<feature type="domain" description="YokE-like PH" evidence="2">
    <location>
        <begin position="6"/>
        <end position="82"/>
    </location>
</feature>
<reference evidence="3" key="1">
    <citation type="submission" date="2021-12" db="EMBL/GenBank/DDBJ databases">
        <title>taxonomy of Moraxella sp. ZY201224.</title>
        <authorList>
            <person name="Li F."/>
        </authorList>
    </citation>
    <scope>NUCLEOTIDE SEQUENCE</scope>
    <source>
        <strain evidence="3">ZY201224</strain>
    </source>
</reference>
<dbReference type="InterPro" id="IPR039519">
    <property type="entry name" value="YokE-like_PH"/>
</dbReference>
<dbReference type="EMBL" id="CP089977">
    <property type="protein sequence ID" value="UXZ05850.1"/>
    <property type="molecule type" value="Genomic_DNA"/>
</dbReference>
<dbReference type="Gene3D" id="2.30.29.50">
    <property type="entry name" value="Bacterial Pleckstrin homology domain"/>
    <property type="match status" value="1"/>
</dbReference>
<dbReference type="Proteomes" id="UP001063782">
    <property type="component" value="Chromosome"/>
</dbReference>
<evidence type="ECO:0000259" key="2">
    <source>
        <dbReference type="Pfam" id="PF14470"/>
    </source>
</evidence>
<organism evidence="3 4">
    <name type="scientific">Moraxella nasicaprae</name>
    <dbReference type="NCBI Taxonomy" id="2904122"/>
    <lineage>
        <taxon>Bacteria</taxon>
        <taxon>Pseudomonadati</taxon>
        <taxon>Pseudomonadota</taxon>
        <taxon>Gammaproteobacteria</taxon>
        <taxon>Moraxellales</taxon>
        <taxon>Moraxellaceae</taxon>
        <taxon>Moraxella</taxon>
    </lineage>
</organism>
<keyword evidence="4" id="KW-1185">Reference proteome</keyword>
<sequence length="142" mass="15684">MAIQGLYKNGNGILVCTNSRLIFVHKGLISLKVEDFPLKSISSIQYETGILLGKLTIFASGNRAEIGNVDKNFVRIFAEYVRSKISGDAKQEKPSETPQETRQASAKDDEIIVQLECLAILKEKGILTDDEFVAQKARILGL</sequence>
<proteinExistence type="predicted"/>
<evidence type="ECO:0000313" key="3">
    <source>
        <dbReference type="EMBL" id="UXZ05850.1"/>
    </source>
</evidence>
<protein>
    <submittedName>
        <fullName evidence="3">PH domain-containing protein</fullName>
    </submittedName>
</protein>
<evidence type="ECO:0000313" key="4">
    <source>
        <dbReference type="Proteomes" id="UP001063782"/>
    </source>
</evidence>
<dbReference type="Pfam" id="PF14470">
    <property type="entry name" value="bPH_3"/>
    <property type="match status" value="1"/>
</dbReference>
<gene>
    <name evidence="3" type="ORF">LU297_08215</name>
</gene>
<dbReference type="InterPro" id="IPR037063">
    <property type="entry name" value="PHb_sf"/>
</dbReference>
<name>A0ABY6F6X7_9GAMM</name>
<accession>A0ABY6F6X7</accession>
<evidence type="ECO:0000256" key="1">
    <source>
        <dbReference type="SAM" id="MobiDB-lite"/>
    </source>
</evidence>
<feature type="region of interest" description="Disordered" evidence="1">
    <location>
        <begin position="86"/>
        <end position="106"/>
    </location>
</feature>